<reference evidence="2" key="2">
    <citation type="submission" date="2023-04" db="EMBL/GenBank/DDBJ databases">
        <authorList>
            <person name="Bruccoleri R.E."/>
            <person name="Oakeley E.J."/>
            <person name="Faust A.-M."/>
            <person name="Dessus-Babus S."/>
            <person name="Altorfer M."/>
            <person name="Burckhardt D."/>
            <person name="Oertli M."/>
            <person name="Naumann U."/>
            <person name="Petersen F."/>
            <person name="Wong J."/>
        </authorList>
    </citation>
    <scope>NUCLEOTIDE SEQUENCE</scope>
    <source>
        <strain evidence="2">GSM-AAB239-AS_SAM_17_03QT</strain>
        <tissue evidence="2">Leaf</tissue>
    </source>
</reference>
<protein>
    <submittedName>
        <fullName evidence="2">Extensin</fullName>
    </submittedName>
</protein>
<feature type="region of interest" description="Disordered" evidence="1">
    <location>
        <begin position="23"/>
        <end position="44"/>
    </location>
</feature>
<sequence length="96" mass="10925">MSCMTPRTRRQHHKTTRLLLLHLSSQPPRPRQQPNPGQTSPKHATTIIITTTTKIDLRPLEHPPPPRHAIHFTTDITTITITILLFLPCTPDTITK</sequence>
<organism evidence="2 3">
    <name type="scientific">Iris pallida</name>
    <name type="common">Sweet iris</name>
    <dbReference type="NCBI Taxonomy" id="29817"/>
    <lineage>
        <taxon>Eukaryota</taxon>
        <taxon>Viridiplantae</taxon>
        <taxon>Streptophyta</taxon>
        <taxon>Embryophyta</taxon>
        <taxon>Tracheophyta</taxon>
        <taxon>Spermatophyta</taxon>
        <taxon>Magnoliopsida</taxon>
        <taxon>Liliopsida</taxon>
        <taxon>Asparagales</taxon>
        <taxon>Iridaceae</taxon>
        <taxon>Iridoideae</taxon>
        <taxon>Irideae</taxon>
        <taxon>Iris</taxon>
    </lineage>
</organism>
<accession>A0AAX6H6G6</accession>
<dbReference type="EMBL" id="JANAVB010011999">
    <property type="protein sequence ID" value="KAJ6836600.1"/>
    <property type="molecule type" value="Genomic_DNA"/>
</dbReference>
<proteinExistence type="predicted"/>
<evidence type="ECO:0000256" key="1">
    <source>
        <dbReference type="SAM" id="MobiDB-lite"/>
    </source>
</evidence>
<comment type="caution">
    <text evidence="2">The sequence shown here is derived from an EMBL/GenBank/DDBJ whole genome shotgun (WGS) entry which is preliminary data.</text>
</comment>
<evidence type="ECO:0000313" key="2">
    <source>
        <dbReference type="EMBL" id="KAJ6836600.1"/>
    </source>
</evidence>
<evidence type="ECO:0000313" key="3">
    <source>
        <dbReference type="Proteomes" id="UP001140949"/>
    </source>
</evidence>
<reference evidence="2" key="1">
    <citation type="journal article" date="2023" name="GigaByte">
        <title>Genome assembly of the bearded iris, Iris pallida Lam.</title>
        <authorList>
            <person name="Bruccoleri R.E."/>
            <person name="Oakeley E.J."/>
            <person name="Faust A.M.E."/>
            <person name="Altorfer M."/>
            <person name="Dessus-Babus S."/>
            <person name="Burckhardt D."/>
            <person name="Oertli M."/>
            <person name="Naumann U."/>
            <person name="Petersen F."/>
            <person name="Wong J."/>
        </authorList>
    </citation>
    <scope>NUCLEOTIDE SEQUENCE</scope>
    <source>
        <strain evidence="2">GSM-AAB239-AS_SAM_17_03QT</strain>
    </source>
</reference>
<keyword evidence="3" id="KW-1185">Reference proteome</keyword>
<gene>
    <name evidence="2" type="ORF">M6B38_326330</name>
</gene>
<dbReference type="Proteomes" id="UP001140949">
    <property type="component" value="Unassembled WGS sequence"/>
</dbReference>
<name>A0AAX6H6G6_IRIPA</name>
<dbReference type="AlphaFoldDB" id="A0AAX6H6G6"/>